<keyword evidence="2" id="KW-1185">Reference proteome</keyword>
<dbReference type="OrthoDB" id="3222453at2759"/>
<evidence type="ECO:0000313" key="2">
    <source>
        <dbReference type="Proteomes" id="UP000076532"/>
    </source>
</evidence>
<reference evidence="1 2" key="1">
    <citation type="journal article" date="2016" name="Mol. Biol. Evol.">
        <title>Comparative Genomics of Early-Diverging Mushroom-Forming Fungi Provides Insights into the Origins of Lignocellulose Decay Capabilities.</title>
        <authorList>
            <person name="Nagy L.G."/>
            <person name="Riley R."/>
            <person name="Tritt A."/>
            <person name="Adam C."/>
            <person name="Daum C."/>
            <person name="Floudas D."/>
            <person name="Sun H."/>
            <person name="Yadav J.S."/>
            <person name="Pangilinan J."/>
            <person name="Larsson K.H."/>
            <person name="Matsuura K."/>
            <person name="Barry K."/>
            <person name="Labutti K."/>
            <person name="Kuo R."/>
            <person name="Ohm R.A."/>
            <person name="Bhattacharya S.S."/>
            <person name="Shirouzu T."/>
            <person name="Yoshinaga Y."/>
            <person name="Martin F.M."/>
            <person name="Grigoriev I.V."/>
            <person name="Hibbett D.S."/>
        </authorList>
    </citation>
    <scope>NUCLEOTIDE SEQUENCE [LARGE SCALE GENOMIC DNA]</scope>
    <source>
        <strain evidence="1 2">CBS 109695</strain>
    </source>
</reference>
<proteinExistence type="predicted"/>
<evidence type="ECO:0000313" key="1">
    <source>
        <dbReference type="EMBL" id="KZP22975.1"/>
    </source>
</evidence>
<protein>
    <submittedName>
        <fullName evidence="1">Uncharacterized protein</fullName>
    </submittedName>
</protein>
<feature type="non-terminal residue" evidence="1">
    <location>
        <position position="186"/>
    </location>
</feature>
<gene>
    <name evidence="1" type="ORF">FIBSPDRAFT_1015806</name>
</gene>
<dbReference type="AlphaFoldDB" id="A0A166LHX9"/>
<organism evidence="1 2">
    <name type="scientific">Athelia psychrophila</name>
    <dbReference type="NCBI Taxonomy" id="1759441"/>
    <lineage>
        <taxon>Eukaryota</taxon>
        <taxon>Fungi</taxon>
        <taxon>Dikarya</taxon>
        <taxon>Basidiomycota</taxon>
        <taxon>Agaricomycotina</taxon>
        <taxon>Agaricomycetes</taxon>
        <taxon>Agaricomycetidae</taxon>
        <taxon>Atheliales</taxon>
        <taxon>Atheliaceae</taxon>
        <taxon>Athelia</taxon>
    </lineage>
</organism>
<sequence length="186" mass="20954">MDHPSQVYARQLFPMRFGYPLYYPEPLGNMSLELRKRGISIGDVGHVTPDGRFHFAFNIFTPQTNVAINRSGLPDGFREMTLVDDDISRFPNKHPEKSALKVEGKSTTSPVEFKIDYNFATSTSESALLTMPHGAMGEDYDRKKEIRTYSIENAPSWYTFINGTLGREAPNGSLYIVTGCDKSATW</sequence>
<dbReference type="EMBL" id="KV417535">
    <property type="protein sequence ID" value="KZP22975.1"/>
    <property type="molecule type" value="Genomic_DNA"/>
</dbReference>
<name>A0A166LHX9_9AGAM</name>
<dbReference type="Proteomes" id="UP000076532">
    <property type="component" value="Unassembled WGS sequence"/>
</dbReference>
<accession>A0A166LHX9</accession>